<keyword evidence="1" id="KW-1133">Transmembrane helix</keyword>
<proteinExistence type="predicted"/>
<evidence type="ECO:0000313" key="2">
    <source>
        <dbReference type="EMBL" id="CAH2237344.1"/>
    </source>
</evidence>
<feature type="transmembrane region" description="Helical" evidence="1">
    <location>
        <begin position="21"/>
        <end position="37"/>
    </location>
</feature>
<dbReference type="AlphaFoldDB" id="A0A8S4RKH8"/>
<sequence>MIPNMINGIFILLEPPSRRGLVINLFVNLVLEFWTRALESKGYISMSTGKQTFLFMIGSAVLFYLMRLEGESNKRTPLLW</sequence>
<dbReference type="EMBL" id="CAKXAJ010025259">
    <property type="protein sequence ID" value="CAH2237344.1"/>
    <property type="molecule type" value="Genomic_DNA"/>
</dbReference>
<accession>A0A8S4RKH8</accession>
<gene>
    <name evidence="2" type="primary">jg3551</name>
    <name evidence="2" type="ORF">PAEG_LOCUS14637</name>
</gene>
<protein>
    <submittedName>
        <fullName evidence="2">Jg3551 protein</fullName>
    </submittedName>
</protein>
<name>A0A8S4RKH8_9NEOP</name>
<keyword evidence="3" id="KW-1185">Reference proteome</keyword>
<reference evidence="2" key="1">
    <citation type="submission" date="2022-03" db="EMBL/GenBank/DDBJ databases">
        <authorList>
            <person name="Lindestad O."/>
        </authorList>
    </citation>
    <scope>NUCLEOTIDE SEQUENCE</scope>
</reference>
<evidence type="ECO:0000256" key="1">
    <source>
        <dbReference type="SAM" id="Phobius"/>
    </source>
</evidence>
<comment type="caution">
    <text evidence="2">The sequence shown here is derived from an EMBL/GenBank/DDBJ whole genome shotgun (WGS) entry which is preliminary data.</text>
</comment>
<organism evidence="2 3">
    <name type="scientific">Pararge aegeria aegeria</name>
    <dbReference type="NCBI Taxonomy" id="348720"/>
    <lineage>
        <taxon>Eukaryota</taxon>
        <taxon>Metazoa</taxon>
        <taxon>Ecdysozoa</taxon>
        <taxon>Arthropoda</taxon>
        <taxon>Hexapoda</taxon>
        <taxon>Insecta</taxon>
        <taxon>Pterygota</taxon>
        <taxon>Neoptera</taxon>
        <taxon>Endopterygota</taxon>
        <taxon>Lepidoptera</taxon>
        <taxon>Glossata</taxon>
        <taxon>Ditrysia</taxon>
        <taxon>Papilionoidea</taxon>
        <taxon>Nymphalidae</taxon>
        <taxon>Satyrinae</taxon>
        <taxon>Satyrini</taxon>
        <taxon>Parargina</taxon>
        <taxon>Pararge</taxon>
    </lineage>
</organism>
<evidence type="ECO:0000313" key="3">
    <source>
        <dbReference type="Proteomes" id="UP000838756"/>
    </source>
</evidence>
<keyword evidence="1" id="KW-0812">Transmembrane</keyword>
<keyword evidence="1" id="KW-0472">Membrane</keyword>
<feature type="transmembrane region" description="Helical" evidence="1">
    <location>
        <begin position="43"/>
        <end position="65"/>
    </location>
</feature>
<dbReference type="OrthoDB" id="291792at2759"/>
<dbReference type="Proteomes" id="UP000838756">
    <property type="component" value="Unassembled WGS sequence"/>
</dbReference>